<reference evidence="2 3" key="1">
    <citation type="submission" date="2016-11" db="EMBL/GenBank/DDBJ databases">
        <title>Study of marine rhodopsin-containing bacteria.</title>
        <authorList>
            <person name="Yoshizawa S."/>
            <person name="Kumagai Y."/>
            <person name="Kogure K."/>
        </authorList>
    </citation>
    <scope>NUCLEOTIDE SEQUENCE [LARGE SCALE GENOMIC DNA]</scope>
    <source>
        <strain evidence="2 3">SAORIC-28</strain>
    </source>
</reference>
<protein>
    <recommendedName>
        <fullName evidence="1">Immunity MXAN-0049 protein domain-containing protein</fullName>
    </recommendedName>
</protein>
<accession>A0A271IWY0</accession>
<dbReference type="Pfam" id="PF07791">
    <property type="entry name" value="Imm11"/>
    <property type="match status" value="1"/>
</dbReference>
<comment type="caution">
    <text evidence="2">The sequence shown here is derived from an EMBL/GenBank/DDBJ whole genome shotgun (WGS) entry which is preliminary data.</text>
</comment>
<feature type="domain" description="Immunity MXAN-0049 protein" evidence="1">
    <location>
        <begin position="31"/>
        <end position="186"/>
    </location>
</feature>
<organism evidence="2 3">
    <name type="scientific">Rubrivirga marina</name>
    <dbReference type="NCBI Taxonomy" id="1196024"/>
    <lineage>
        <taxon>Bacteria</taxon>
        <taxon>Pseudomonadati</taxon>
        <taxon>Rhodothermota</taxon>
        <taxon>Rhodothermia</taxon>
        <taxon>Rhodothermales</taxon>
        <taxon>Rubricoccaceae</taxon>
        <taxon>Rubrivirga</taxon>
    </lineage>
</organism>
<evidence type="ECO:0000313" key="2">
    <source>
        <dbReference type="EMBL" id="PAP75736.1"/>
    </source>
</evidence>
<dbReference type="AlphaFoldDB" id="A0A271IWY0"/>
<dbReference type="OrthoDB" id="5505724at2"/>
<dbReference type="EMBL" id="MQWD01000001">
    <property type="protein sequence ID" value="PAP75736.1"/>
    <property type="molecule type" value="Genomic_DNA"/>
</dbReference>
<gene>
    <name evidence="2" type="ORF">BSZ37_04420</name>
</gene>
<dbReference type="InterPro" id="IPR012433">
    <property type="entry name" value="Imm11"/>
</dbReference>
<dbReference type="RefSeq" id="WP_095509377.1">
    <property type="nucleotide sequence ID" value="NZ_MQWD01000001.1"/>
</dbReference>
<sequence>MDLVYARHAPSPHAGVLGPIQEVERAFQLSRGVPRLEGWPSDAHFEMDDEFGIRLDDVMKCLGSLLVVSDTLRQFLEAEEVPDTEMLPVTLIDLKGRPVEAPYYVVHSTHLPAALDAEGSGARFNKIKPDLVRSVERLVLRPEAVPSDRPLFRLHEYPKPVLFEAGLAERIEAEGFTGIAFVPIADFDRYSLL</sequence>
<evidence type="ECO:0000259" key="1">
    <source>
        <dbReference type="Pfam" id="PF07791"/>
    </source>
</evidence>
<keyword evidence="3" id="KW-1185">Reference proteome</keyword>
<name>A0A271IWY0_9BACT</name>
<proteinExistence type="predicted"/>
<evidence type="ECO:0000313" key="3">
    <source>
        <dbReference type="Proteomes" id="UP000216339"/>
    </source>
</evidence>
<dbReference type="Proteomes" id="UP000216339">
    <property type="component" value="Unassembled WGS sequence"/>
</dbReference>